<dbReference type="AlphaFoldDB" id="A0A160VAE2"/>
<dbReference type="Pfam" id="PF04199">
    <property type="entry name" value="Cyclase"/>
    <property type="match status" value="1"/>
</dbReference>
<proteinExistence type="predicted"/>
<dbReference type="InterPro" id="IPR007325">
    <property type="entry name" value="KFase/CYL"/>
</dbReference>
<evidence type="ECO:0000313" key="1">
    <source>
        <dbReference type="EMBL" id="CUV03039.1"/>
    </source>
</evidence>
<protein>
    <submittedName>
        <fullName evidence="1">Metal-dependent hydrolase</fullName>
    </submittedName>
</protein>
<dbReference type="PANTHER" id="PTHR31118">
    <property type="entry name" value="CYCLASE-LIKE PROTEIN 2"/>
    <property type="match status" value="1"/>
</dbReference>
<accession>A0A160VAE2</accession>
<dbReference type="GO" id="GO:0019441">
    <property type="term" value="P:L-tryptophan catabolic process to kynurenine"/>
    <property type="evidence" value="ECO:0007669"/>
    <property type="project" value="InterPro"/>
</dbReference>
<dbReference type="SUPFAM" id="SSF102198">
    <property type="entry name" value="Putative cyclase"/>
    <property type="match status" value="1"/>
</dbReference>
<name>A0A160VAE2_9ZZZZ</name>
<dbReference type="EMBL" id="FAXA01000346">
    <property type="protein sequence ID" value="CUV03039.1"/>
    <property type="molecule type" value="Genomic_DNA"/>
</dbReference>
<organism evidence="1">
    <name type="scientific">hydrothermal vent metagenome</name>
    <dbReference type="NCBI Taxonomy" id="652676"/>
    <lineage>
        <taxon>unclassified sequences</taxon>
        <taxon>metagenomes</taxon>
        <taxon>ecological metagenomes</taxon>
    </lineage>
</organism>
<sequence>MAELIDLTLTLGSERVSLVPGLVGVETESIQTHATHARSNQKLCLATHIGTHVDAPFHFVDGATTIEDMPLEKYSGPALLLDLRTVAKGQSPLSVSELTDAGANLESVKGKIAILFTGWAEAESGGPRFYGHGPYLSTDGAAYLAECDANAVAVDFPIDKHPDSPQSTIKDFPVHRLLLGQNIPLIENLINLDKLIGKEFEIWALPLKLKGGDGAATRAVARIL</sequence>
<keyword evidence="1" id="KW-0378">Hydrolase</keyword>
<dbReference type="PANTHER" id="PTHR31118:SF12">
    <property type="entry name" value="CYCLASE-LIKE PROTEIN 2"/>
    <property type="match status" value="1"/>
</dbReference>
<gene>
    <name evidence="1" type="ORF">MGWOODY_Clf973</name>
</gene>
<dbReference type="Gene3D" id="3.50.30.50">
    <property type="entry name" value="Putative cyclase"/>
    <property type="match status" value="1"/>
</dbReference>
<reference evidence="1" key="1">
    <citation type="submission" date="2015-10" db="EMBL/GenBank/DDBJ databases">
        <authorList>
            <person name="Gilbert D.G."/>
        </authorList>
    </citation>
    <scope>NUCLEOTIDE SEQUENCE</scope>
</reference>
<dbReference type="GO" id="GO:0004061">
    <property type="term" value="F:arylformamidase activity"/>
    <property type="evidence" value="ECO:0007669"/>
    <property type="project" value="InterPro"/>
</dbReference>
<dbReference type="InterPro" id="IPR037175">
    <property type="entry name" value="KFase_sf"/>
</dbReference>